<sequence>MDRKENYILEEDLQSISDSQNINWNTLVNKSILVTGGTGLIGSLLIKALCKVNIDYNLNLNILSLVRDKDKSVKILGEYSRYVNHIIGTVEELPYIKDSIDYIIHGASPTSSLFFIQHPVETIRTSILGTMNLLNLAKKKNVDSFLYLSSMEVYGTHLNDESIIETYGCSLDSMNIRNCYPIAKRLCENLCASYTREYGVPAKAIRLSQTFGPGVLSDDKRLFAEIARSVISKKDIVLQTDGMSKRSYLYTADAVLAILTVLLNGENSNVYNACNPDTYCSIVDMAHMIVKELTNDTVKVRVLSQSDIDLSKYPPSHYLNLDITKLRSLGWEPTIGLKDMYIRMISGMVNET</sequence>
<accession>E1L4L1</accession>
<dbReference type="RefSeq" id="WP_005375803.1">
    <property type="nucleotide sequence ID" value="NZ_AEDR01000016.1"/>
</dbReference>
<comment type="cofactor">
    <cofactor evidence="1">
        <name>NAD(+)</name>
        <dbReference type="ChEBI" id="CHEBI:57540"/>
    </cofactor>
</comment>
<keyword evidence="3" id="KW-0520">NAD</keyword>
<dbReference type="GO" id="GO:0070403">
    <property type="term" value="F:NAD+ binding"/>
    <property type="evidence" value="ECO:0007669"/>
    <property type="project" value="InterPro"/>
</dbReference>
<evidence type="ECO:0000256" key="4">
    <source>
        <dbReference type="ARBA" id="ARBA00023239"/>
    </source>
</evidence>
<gene>
    <name evidence="6" type="ORF">HMPREF9321_0774</name>
</gene>
<dbReference type="Proteomes" id="UP000004211">
    <property type="component" value="Unassembled WGS sequence"/>
</dbReference>
<keyword evidence="4" id="KW-0456">Lyase</keyword>
<dbReference type="eggNOG" id="COG0451">
    <property type="taxonomic scope" value="Bacteria"/>
</dbReference>
<dbReference type="InterPro" id="IPR044516">
    <property type="entry name" value="UXS-like"/>
</dbReference>
<evidence type="ECO:0000313" key="6">
    <source>
        <dbReference type="EMBL" id="EFL56639.1"/>
    </source>
</evidence>
<feature type="domain" description="NAD-dependent epimerase/dehydratase" evidence="5">
    <location>
        <begin position="32"/>
        <end position="273"/>
    </location>
</feature>
<dbReference type="SUPFAM" id="SSF51735">
    <property type="entry name" value="NAD(P)-binding Rossmann-fold domains"/>
    <property type="match status" value="1"/>
</dbReference>
<protein>
    <submittedName>
        <fullName evidence="6">NAD dependent epimerase/dehydratase family protein</fullName>
    </submittedName>
</protein>
<evidence type="ECO:0000256" key="3">
    <source>
        <dbReference type="ARBA" id="ARBA00023027"/>
    </source>
</evidence>
<evidence type="ECO:0000313" key="7">
    <source>
        <dbReference type="Proteomes" id="UP000004211"/>
    </source>
</evidence>
<evidence type="ECO:0000256" key="1">
    <source>
        <dbReference type="ARBA" id="ARBA00001911"/>
    </source>
</evidence>
<evidence type="ECO:0000259" key="5">
    <source>
        <dbReference type="Pfam" id="PF01370"/>
    </source>
</evidence>
<name>E1L4L1_9FIRM</name>
<dbReference type="EMBL" id="AEDR01000016">
    <property type="protein sequence ID" value="EFL56639.1"/>
    <property type="molecule type" value="Genomic_DNA"/>
</dbReference>
<dbReference type="InterPro" id="IPR001509">
    <property type="entry name" value="Epimerase_deHydtase"/>
</dbReference>
<dbReference type="PANTHER" id="PTHR43078:SF6">
    <property type="entry name" value="UDP-GLUCURONIC ACID DECARBOXYLASE 1"/>
    <property type="match status" value="1"/>
</dbReference>
<organism evidence="6 7">
    <name type="scientific">Veillonella atypica ACS-049-V-Sch6</name>
    <dbReference type="NCBI Taxonomy" id="866776"/>
    <lineage>
        <taxon>Bacteria</taxon>
        <taxon>Bacillati</taxon>
        <taxon>Bacillota</taxon>
        <taxon>Negativicutes</taxon>
        <taxon>Veillonellales</taxon>
        <taxon>Veillonellaceae</taxon>
        <taxon>Veillonella</taxon>
    </lineage>
</organism>
<dbReference type="PANTHER" id="PTHR43078">
    <property type="entry name" value="UDP-GLUCURONIC ACID DECARBOXYLASE-RELATED"/>
    <property type="match status" value="1"/>
</dbReference>
<dbReference type="AlphaFoldDB" id="E1L4L1"/>
<comment type="caution">
    <text evidence="6">The sequence shown here is derived from an EMBL/GenBank/DDBJ whole genome shotgun (WGS) entry which is preliminary data.</text>
</comment>
<dbReference type="Pfam" id="PF01370">
    <property type="entry name" value="Epimerase"/>
    <property type="match status" value="1"/>
</dbReference>
<dbReference type="InterPro" id="IPR036291">
    <property type="entry name" value="NAD(P)-bd_dom_sf"/>
</dbReference>
<dbReference type="GO" id="GO:0005737">
    <property type="term" value="C:cytoplasm"/>
    <property type="evidence" value="ECO:0007669"/>
    <property type="project" value="TreeGrafter"/>
</dbReference>
<evidence type="ECO:0000256" key="2">
    <source>
        <dbReference type="ARBA" id="ARBA00022793"/>
    </source>
</evidence>
<dbReference type="GO" id="GO:0048040">
    <property type="term" value="F:UDP-glucuronate decarboxylase activity"/>
    <property type="evidence" value="ECO:0007669"/>
    <property type="project" value="TreeGrafter"/>
</dbReference>
<dbReference type="Gene3D" id="3.40.50.720">
    <property type="entry name" value="NAD(P)-binding Rossmann-like Domain"/>
    <property type="match status" value="1"/>
</dbReference>
<reference evidence="6 7" key="1">
    <citation type="submission" date="2010-08" db="EMBL/GenBank/DDBJ databases">
        <authorList>
            <person name="Durkin A.S."/>
            <person name="Madupu R."/>
            <person name="Torralba M."/>
            <person name="Gillis M."/>
            <person name="Methe B."/>
            <person name="Sutton G."/>
            <person name="Nelson K.E."/>
        </authorList>
    </citation>
    <scope>NUCLEOTIDE SEQUENCE [LARGE SCALE GENOMIC DNA]</scope>
    <source>
        <strain evidence="6 7">ACS-049-V-Sch6</strain>
    </source>
</reference>
<dbReference type="GO" id="GO:0042732">
    <property type="term" value="P:D-xylose metabolic process"/>
    <property type="evidence" value="ECO:0007669"/>
    <property type="project" value="InterPro"/>
</dbReference>
<proteinExistence type="predicted"/>
<keyword evidence="2" id="KW-0210">Decarboxylase</keyword>